<dbReference type="InterPro" id="IPR050194">
    <property type="entry name" value="Glycosyltransferase_grp1"/>
</dbReference>
<name>A0AAP9UD14_CLOBU</name>
<dbReference type="Pfam" id="PF13439">
    <property type="entry name" value="Glyco_transf_4"/>
    <property type="match status" value="1"/>
</dbReference>
<dbReference type="Pfam" id="PF00534">
    <property type="entry name" value="Glycos_transf_1"/>
    <property type="match status" value="1"/>
</dbReference>
<dbReference type="InterPro" id="IPR029044">
    <property type="entry name" value="Nucleotide-diphossugar_trans"/>
</dbReference>
<dbReference type="GO" id="GO:0016757">
    <property type="term" value="F:glycosyltransferase activity"/>
    <property type="evidence" value="ECO:0007669"/>
    <property type="project" value="InterPro"/>
</dbReference>
<feature type="domain" description="Glycosyltransferase subfamily 4-like N-terminal" evidence="2">
    <location>
        <begin position="269"/>
        <end position="466"/>
    </location>
</feature>
<dbReference type="SUPFAM" id="SSF53756">
    <property type="entry name" value="UDP-Glycosyltransferase/glycogen phosphorylase"/>
    <property type="match status" value="1"/>
</dbReference>
<dbReference type="Proteomes" id="UP000515243">
    <property type="component" value="Chromosome 1"/>
</dbReference>
<dbReference type="Gene3D" id="3.40.50.2000">
    <property type="entry name" value="Glycogen Phosphorylase B"/>
    <property type="match status" value="2"/>
</dbReference>
<dbReference type="SUPFAM" id="SSF53448">
    <property type="entry name" value="Nucleotide-diphospho-sugar transferases"/>
    <property type="match status" value="1"/>
</dbReference>
<dbReference type="InterPro" id="IPR028098">
    <property type="entry name" value="Glyco_trans_4-like_N"/>
</dbReference>
<dbReference type="InterPro" id="IPR001296">
    <property type="entry name" value="Glyco_trans_1"/>
</dbReference>
<dbReference type="EMBL" id="CP040626">
    <property type="protein sequence ID" value="QMW89727.1"/>
    <property type="molecule type" value="Genomic_DNA"/>
</dbReference>
<dbReference type="PANTHER" id="PTHR45947:SF13">
    <property type="entry name" value="TRANSFERASE"/>
    <property type="match status" value="1"/>
</dbReference>
<evidence type="ECO:0000313" key="3">
    <source>
        <dbReference type="EMBL" id="QMW89727.1"/>
    </source>
</evidence>
<evidence type="ECO:0000259" key="2">
    <source>
        <dbReference type="Pfam" id="PF13439"/>
    </source>
</evidence>
<sequence>MRNMRKGIMKKVNIIISVDSHIKNLDMCMESIIRYTDLEKHSVSIFHDKNCNLSGKYDEYIDKTYNNEKCYFTKILIDLIEKNDEDIILLNSNVRVTEEWLEKLYECAYSDETIGAVEPLSNNWSFFNESKFSEYNIDEFSKQISRLSMKEYPRINCVDKFCLYIKKDILKRLNLLKDEKIQEECDLLETFCIQSKQLGYHQVLCDSLFVYYVNEDINLINNNKNIIDNEYIKKYIKNNIKVASVLSNKKKNILYLLQSDFHEEATNNIGGTQLHVKDLVMELKNKYNIYVVARDGEYLRFTIYSEEKCISYKLNIGKVPKFNVFRDKIQGELYRSILEIFSVDIVHIHHTLDLSLDLYYEASQLNIPIIATLHDYFYVCPCIKLVNYENKLCIGSETKEMCSKCLEKKFGIDRNIDFIRNWRKENIEALKLCDKLITPSNSAKEIFSSYFPELTNKIQVIEHGSDKYIYNEITSKNDEWIVTNDIHSNFEYVFDEPSNKQLIKGWAYIAGKESKNSHIYIQIMDEHGNNKNIKTNMVKRPDVANSVMDAKYINSGFSVIVPRDIFKNGKLFINIIIVNDEVVYKDSQCKTIKYKHYIDGKKFNVAFIGGMSPEKGSQLAYKTIINSPADINWYVFGGIGDKDLAELEQENLIKTGWYKREDLHSLVKLFNIDLICILPIWPETFCYTLSEALLCGIPVLGTDIGAVGERIKKLECGWLTSLSSTYEDVLNIIYKIKNSTEEYNKVLNSIKNIKTNRINDMLEEYIKVYEFELGNKVNKYYENQLSSKAKTVLLNKTICDFENNDYIQKIPEYNYLKSRVQQLESELNLIYKSKGYSIVNFTRRIKNKVLYGKK</sequence>
<proteinExistence type="predicted"/>
<dbReference type="AlphaFoldDB" id="A0AAP9UD14"/>
<feature type="domain" description="Glycosyl transferase family 1" evidence="1">
    <location>
        <begin position="592"/>
        <end position="745"/>
    </location>
</feature>
<dbReference type="PANTHER" id="PTHR45947">
    <property type="entry name" value="SULFOQUINOVOSYL TRANSFERASE SQD2"/>
    <property type="match status" value="1"/>
</dbReference>
<organism evidence="3 4">
    <name type="scientific">Clostridium butyricum</name>
    <dbReference type="NCBI Taxonomy" id="1492"/>
    <lineage>
        <taxon>Bacteria</taxon>
        <taxon>Bacillati</taxon>
        <taxon>Bacillota</taxon>
        <taxon>Clostridia</taxon>
        <taxon>Eubacteriales</taxon>
        <taxon>Clostridiaceae</taxon>
        <taxon>Clostridium</taxon>
    </lineage>
</organism>
<reference evidence="3 4" key="1">
    <citation type="submission" date="2019-05" db="EMBL/GenBank/DDBJ databases">
        <authorList>
            <person name="Schori C."/>
            <person name="Ahrens C."/>
        </authorList>
    </citation>
    <scope>NUCLEOTIDE SEQUENCE [LARGE SCALE GENOMIC DNA]</scope>
    <source>
        <strain evidence="3 4">DSM 10702</strain>
    </source>
</reference>
<protein>
    <submittedName>
        <fullName evidence="3">Glycosyltransferase</fullName>
    </submittedName>
</protein>
<evidence type="ECO:0000313" key="4">
    <source>
        <dbReference type="Proteomes" id="UP000515243"/>
    </source>
</evidence>
<gene>
    <name evidence="3" type="ORF">FF104_01860</name>
</gene>
<accession>A0AAP9UD14</accession>
<evidence type="ECO:0000259" key="1">
    <source>
        <dbReference type="Pfam" id="PF00534"/>
    </source>
</evidence>